<proteinExistence type="predicted"/>
<organism evidence="2 3">
    <name type="scientific">Bosea massiliensis</name>
    <dbReference type="NCBI Taxonomy" id="151419"/>
    <lineage>
        <taxon>Bacteria</taxon>
        <taxon>Pseudomonadati</taxon>
        <taxon>Pseudomonadota</taxon>
        <taxon>Alphaproteobacteria</taxon>
        <taxon>Hyphomicrobiales</taxon>
        <taxon>Boseaceae</taxon>
        <taxon>Bosea</taxon>
    </lineage>
</organism>
<sequence>MVSALIRKSAAGLCVAALAVLAPAVVQAAEPWGIPHEKPVVLKGRVVEALCHLKGVCAPDCGAGKRQLGILEADGRFRLVGKGQVDFAGAAPDLAGFCGREVEADGLLIENPAITLFFAQGVREAGSSAPFTPTDRFKTQWEARNGAAPEWWRADPESNAILAENGPLGIKGLLPQPKP</sequence>
<keyword evidence="3" id="KW-1185">Reference proteome</keyword>
<evidence type="ECO:0000313" key="2">
    <source>
        <dbReference type="EMBL" id="MFC5504556.1"/>
    </source>
</evidence>
<dbReference type="EMBL" id="JBHSLU010000007">
    <property type="protein sequence ID" value="MFC5504556.1"/>
    <property type="molecule type" value="Genomic_DNA"/>
</dbReference>
<dbReference type="RefSeq" id="WP_377815585.1">
    <property type="nucleotide sequence ID" value="NZ_JBHSLU010000007.1"/>
</dbReference>
<name>A0ABW0NVN7_9HYPH</name>
<evidence type="ECO:0000313" key="3">
    <source>
        <dbReference type="Proteomes" id="UP001596060"/>
    </source>
</evidence>
<protein>
    <recommendedName>
        <fullName evidence="4">DUF2147 domain-containing protein</fullName>
    </recommendedName>
</protein>
<comment type="caution">
    <text evidence="2">The sequence shown here is derived from an EMBL/GenBank/DDBJ whole genome shotgun (WGS) entry which is preliminary data.</text>
</comment>
<dbReference type="Proteomes" id="UP001596060">
    <property type="component" value="Unassembled WGS sequence"/>
</dbReference>
<reference evidence="3" key="1">
    <citation type="journal article" date="2019" name="Int. J. Syst. Evol. Microbiol.">
        <title>The Global Catalogue of Microorganisms (GCM) 10K type strain sequencing project: providing services to taxonomists for standard genome sequencing and annotation.</title>
        <authorList>
            <consortium name="The Broad Institute Genomics Platform"/>
            <consortium name="The Broad Institute Genome Sequencing Center for Infectious Disease"/>
            <person name="Wu L."/>
            <person name="Ma J."/>
        </authorList>
    </citation>
    <scope>NUCLEOTIDE SEQUENCE [LARGE SCALE GENOMIC DNA]</scope>
    <source>
        <strain evidence="3">CCUG 43117</strain>
    </source>
</reference>
<evidence type="ECO:0008006" key="4">
    <source>
        <dbReference type="Google" id="ProtNLM"/>
    </source>
</evidence>
<gene>
    <name evidence="2" type="ORF">ACFPN9_04720</name>
</gene>
<feature type="chain" id="PRO_5047225560" description="DUF2147 domain-containing protein" evidence="1">
    <location>
        <begin position="29"/>
        <end position="179"/>
    </location>
</feature>
<accession>A0ABW0NVN7</accession>
<keyword evidence="1" id="KW-0732">Signal</keyword>
<evidence type="ECO:0000256" key="1">
    <source>
        <dbReference type="SAM" id="SignalP"/>
    </source>
</evidence>
<feature type="signal peptide" evidence="1">
    <location>
        <begin position="1"/>
        <end position="28"/>
    </location>
</feature>